<evidence type="ECO:0000313" key="2">
    <source>
        <dbReference type="EMBL" id="TXJ31436.1"/>
    </source>
</evidence>
<evidence type="ECO:0000313" key="3">
    <source>
        <dbReference type="Proteomes" id="UP000324707"/>
    </source>
</evidence>
<protein>
    <recommendedName>
        <fullName evidence="4">Cell surface protein</fullName>
    </recommendedName>
</protein>
<dbReference type="EMBL" id="SAXX01000021">
    <property type="protein sequence ID" value="TXJ31436.1"/>
    <property type="molecule type" value="Genomic_DNA"/>
</dbReference>
<reference evidence="2 3" key="1">
    <citation type="journal article" date="1992" name="Lakartidningen">
        <title>[Penicillin V and not amoxicillin is the first choice preparation in acute otitis].</title>
        <authorList>
            <person name="Kamme C."/>
            <person name="Lundgren K."/>
            <person name="Prellner K."/>
        </authorList>
    </citation>
    <scope>NUCLEOTIDE SEQUENCE [LARGE SCALE GENOMIC DNA]</scope>
    <source>
        <strain evidence="2 3">PC5538III-lc</strain>
    </source>
</reference>
<organism evidence="2 3">
    <name type="scientific">Brachyspira aalborgi</name>
    <dbReference type="NCBI Taxonomy" id="29522"/>
    <lineage>
        <taxon>Bacteria</taxon>
        <taxon>Pseudomonadati</taxon>
        <taxon>Spirochaetota</taxon>
        <taxon>Spirochaetia</taxon>
        <taxon>Brachyspirales</taxon>
        <taxon>Brachyspiraceae</taxon>
        <taxon>Brachyspira</taxon>
    </lineage>
</organism>
<dbReference type="AlphaFoldDB" id="A0A5C8E200"/>
<accession>A0A5C8E200</accession>
<dbReference type="RefSeq" id="WP_147736779.1">
    <property type="nucleotide sequence ID" value="NZ_SAXX01000021.1"/>
</dbReference>
<keyword evidence="1" id="KW-0732">Signal</keyword>
<evidence type="ECO:0008006" key="4">
    <source>
        <dbReference type="Google" id="ProtNLM"/>
    </source>
</evidence>
<name>A0A5C8E200_9SPIR</name>
<proteinExistence type="predicted"/>
<gene>
    <name evidence="2" type="ORF">EPJ69_07320</name>
</gene>
<feature type="chain" id="PRO_5022706891" description="Cell surface protein" evidence="1">
    <location>
        <begin position="17"/>
        <end position="241"/>
    </location>
</feature>
<sequence length="241" mass="26967">MRILILLLLFQSLVFSADFQTRLSISLGPNITFSTAKHSFYEQYNGFRIGGSKITINTLLAAGYNHRIKNNILKSISVLAETGYNFSGYIRPTNGDFGNEGGIFFFHSLVLGLIPILNFYNNLSLGIGAGVMFPLSADIDGYWDFMGYYKGVGKLSFNDIKKLCKFPVMPYVKVSVERYFNLSDIIDMIVGGIISYNFGMSCEKDILSQTRYGLSSFSYESYKFSAITLEVFIAVGFGRPK</sequence>
<dbReference type="Proteomes" id="UP000324707">
    <property type="component" value="Unassembled WGS sequence"/>
</dbReference>
<evidence type="ECO:0000256" key="1">
    <source>
        <dbReference type="SAM" id="SignalP"/>
    </source>
</evidence>
<comment type="caution">
    <text evidence="2">The sequence shown here is derived from an EMBL/GenBank/DDBJ whole genome shotgun (WGS) entry which is preliminary data.</text>
</comment>
<feature type="signal peptide" evidence="1">
    <location>
        <begin position="1"/>
        <end position="16"/>
    </location>
</feature>